<dbReference type="Gene3D" id="3.90.190.10">
    <property type="entry name" value="Protein tyrosine phosphatase superfamily"/>
    <property type="match status" value="1"/>
</dbReference>
<dbReference type="GO" id="GO:0004721">
    <property type="term" value="F:phosphoprotein phosphatase activity"/>
    <property type="evidence" value="ECO:0007669"/>
    <property type="project" value="InterPro"/>
</dbReference>
<proteinExistence type="predicted"/>
<dbReference type="HOGENOM" id="CLU_057546_0_2_9"/>
<dbReference type="Pfam" id="PF13350">
    <property type="entry name" value="Y_phosphatase3"/>
    <property type="match status" value="1"/>
</dbReference>
<evidence type="ECO:0000313" key="1">
    <source>
        <dbReference type="EMBL" id="EHN58916.1"/>
    </source>
</evidence>
<protein>
    <submittedName>
        <fullName evidence="1">Protein tyrosine/serine phosphatase</fullName>
    </submittedName>
</protein>
<dbReference type="EMBL" id="AFVZ01000001">
    <property type="protein sequence ID" value="EHN58916.1"/>
    <property type="molecule type" value="Genomic_DNA"/>
</dbReference>
<organism evidence="1 2">
    <name type="scientific">Oenococcus kitaharae DSM 17330</name>
    <dbReference type="NCBI Taxonomy" id="1045004"/>
    <lineage>
        <taxon>Bacteria</taxon>
        <taxon>Bacillati</taxon>
        <taxon>Bacillota</taxon>
        <taxon>Bacilli</taxon>
        <taxon>Lactobacillales</taxon>
        <taxon>Lactobacillaceae</taxon>
        <taxon>Oenococcus</taxon>
    </lineage>
</organism>
<dbReference type="PATRIC" id="fig|1045004.4.peg.811"/>
<gene>
    <name evidence="1" type="ORF">OKIT_0807</name>
</gene>
<dbReference type="eggNOG" id="COG2365">
    <property type="taxonomic scope" value="Bacteria"/>
</dbReference>
<comment type="caution">
    <text evidence="1">The sequence shown here is derived from an EMBL/GenBank/DDBJ whole genome shotgun (WGS) entry which is preliminary data.</text>
</comment>
<dbReference type="InterPro" id="IPR026893">
    <property type="entry name" value="Tyr/Ser_Pase_IphP-type"/>
</dbReference>
<reference evidence="1 2" key="1">
    <citation type="journal article" date="2012" name="PLoS ONE">
        <title>Functional divergence in the genus oenococcus as predicted by genome sequencing of the newly-described species, Oenococcus kitaharae.</title>
        <authorList>
            <person name="Borneman A.R."/>
            <person name="McCarthy J.M."/>
            <person name="Chambers P.J."/>
            <person name="Bartowsky E.J."/>
        </authorList>
    </citation>
    <scope>NUCLEOTIDE SEQUENCE [LARGE SCALE GENOMIC DNA]</scope>
    <source>
        <strain evidence="2">DSM17330</strain>
    </source>
</reference>
<accession>G9WI31</accession>
<dbReference type="InterPro" id="IPR029021">
    <property type="entry name" value="Prot-tyrosine_phosphatase-like"/>
</dbReference>
<dbReference type="SUPFAM" id="SSF52799">
    <property type="entry name" value="(Phosphotyrosine protein) phosphatases II"/>
    <property type="match status" value="1"/>
</dbReference>
<sequence length="266" mass="30499">MDKRRVLPVIGGFNFRDIGGYTSFDGRKIKWGKAFRTAGMADLSPEDLKYLEDRQVDTIIDFRTEAEVAKGPDRVPAHAVDINIPAMDFDRTESTVDYAQLSKEYDQKGYGYLNMINNYEHLISDEYSNIAYRKFFDLLMTENKTLAYHCTAGKDRTGVASMLLMSALGINEAQIKHDYLITDRLSTEVVRNKIEHMKAEGATPDEIENIHSMWSVNIDYIQRSIDTVKRLSGDPITYLQNYLQLQPADIQLLRDKYLFSEPTGKQ</sequence>
<dbReference type="AlphaFoldDB" id="G9WI31"/>
<dbReference type="STRING" id="336988.NT96_08325"/>
<evidence type="ECO:0000313" key="2">
    <source>
        <dbReference type="Proteomes" id="UP000004959"/>
    </source>
</evidence>
<name>G9WI31_9LACO</name>
<dbReference type="Proteomes" id="UP000004959">
    <property type="component" value="Chromosome"/>
</dbReference>
<dbReference type="OrthoDB" id="1188001at2"/>
<dbReference type="RefSeq" id="WP_007745523.1">
    <property type="nucleotide sequence ID" value="NZ_CM001398.1"/>
</dbReference>
<keyword evidence="2" id="KW-1185">Reference proteome</keyword>